<dbReference type="PANTHER" id="PTHR43335">
    <property type="entry name" value="ABC TRANSPORTER, ATP-BINDING PROTEIN"/>
    <property type="match status" value="1"/>
</dbReference>
<dbReference type="InterPro" id="IPR003593">
    <property type="entry name" value="AAA+_ATPase"/>
</dbReference>
<accession>A0ABR7YCG0</accession>
<dbReference type="GO" id="GO:0005524">
    <property type="term" value="F:ATP binding"/>
    <property type="evidence" value="ECO:0007669"/>
    <property type="project" value="UniProtKB-KW"/>
</dbReference>
<sequence>MSIRVQNLSKQYGKQKALDNISFQTQSNRIIGFLGPNGAGKSTTMKILTGILPIEDGQCWINDIDLKFNSLEAKRTIGYLPENNPLYLEMYVQEMLHFQASLYQVKNIEKRISKVIERTGLQQEQHKKIKELSKGYKQRVGLACAIIHDPKVLILDEPTTGLDPNQIIEIRQLIRELAQDKTVLLSTHLMQEVEAICDEIIVIHQGQIKDQFLLKDKQERYPNLSMEEIFVKLTK</sequence>
<comment type="similarity">
    <text evidence="1">Belongs to the ABC transporter superfamily.</text>
</comment>
<dbReference type="CDD" id="cd03230">
    <property type="entry name" value="ABC_DR_subfamily_A"/>
    <property type="match status" value="1"/>
</dbReference>
<keyword evidence="4 6" id="KW-0067">ATP-binding</keyword>
<keyword evidence="3" id="KW-0547">Nucleotide-binding</keyword>
<feature type="domain" description="ABC transporter" evidence="5">
    <location>
        <begin position="3"/>
        <end position="230"/>
    </location>
</feature>
<evidence type="ECO:0000313" key="6">
    <source>
        <dbReference type="EMBL" id="MBD1428992.1"/>
    </source>
</evidence>
<dbReference type="InterPro" id="IPR003439">
    <property type="entry name" value="ABC_transporter-like_ATP-bd"/>
</dbReference>
<dbReference type="SUPFAM" id="SSF52540">
    <property type="entry name" value="P-loop containing nucleoside triphosphate hydrolases"/>
    <property type="match status" value="1"/>
</dbReference>
<reference evidence="6 7" key="1">
    <citation type="submission" date="2020-08" db="EMBL/GenBank/DDBJ databases">
        <title>Sphingobacterium sp. DN04309 isolated from aquaculture water.</title>
        <authorList>
            <person name="Zhang M."/>
        </authorList>
    </citation>
    <scope>NUCLEOTIDE SEQUENCE [LARGE SCALE GENOMIC DNA]</scope>
    <source>
        <strain evidence="6 7">DN04309</strain>
    </source>
</reference>
<dbReference type="PROSITE" id="PS50893">
    <property type="entry name" value="ABC_TRANSPORTER_2"/>
    <property type="match status" value="1"/>
</dbReference>
<evidence type="ECO:0000256" key="4">
    <source>
        <dbReference type="ARBA" id="ARBA00022840"/>
    </source>
</evidence>
<dbReference type="EMBL" id="JACOIJ010000007">
    <property type="protein sequence ID" value="MBD1428992.1"/>
    <property type="molecule type" value="Genomic_DNA"/>
</dbReference>
<organism evidence="6 7">
    <name type="scientific">Sphingobacterium litopenaei</name>
    <dbReference type="NCBI Taxonomy" id="2763500"/>
    <lineage>
        <taxon>Bacteria</taxon>
        <taxon>Pseudomonadati</taxon>
        <taxon>Bacteroidota</taxon>
        <taxon>Sphingobacteriia</taxon>
        <taxon>Sphingobacteriales</taxon>
        <taxon>Sphingobacteriaceae</taxon>
        <taxon>Sphingobacterium</taxon>
    </lineage>
</organism>
<dbReference type="Pfam" id="PF00005">
    <property type="entry name" value="ABC_tran"/>
    <property type="match status" value="1"/>
</dbReference>
<dbReference type="PANTHER" id="PTHR43335:SF4">
    <property type="entry name" value="ABC TRANSPORTER, ATP-BINDING PROTEIN"/>
    <property type="match status" value="1"/>
</dbReference>
<keyword evidence="2" id="KW-0813">Transport</keyword>
<gene>
    <name evidence="6" type="ORF">H8B04_05350</name>
</gene>
<dbReference type="InterPro" id="IPR027417">
    <property type="entry name" value="P-loop_NTPase"/>
</dbReference>
<comment type="caution">
    <text evidence="6">The sequence shown here is derived from an EMBL/GenBank/DDBJ whole genome shotgun (WGS) entry which is preliminary data.</text>
</comment>
<evidence type="ECO:0000256" key="1">
    <source>
        <dbReference type="ARBA" id="ARBA00005417"/>
    </source>
</evidence>
<keyword evidence="7" id="KW-1185">Reference proteome</keyword>
<name>A0ABR7YCG0_9SPHI</name>
<evidence type="ECO:0000256" key="3">
    <source>
        <dbReference type="ARBA" id="ARBA00022741"/>
    </source>
</evidence>
<protein>
    <submittedName>
        <fullName evidence="6">ATP-binding cassette domain-containing protein</fullName>
    </submittedName>
</protein>
<evidence type="ECO:0000259" key="5">
    <source>
        <dbReference type="PROSITE" id="PS50893"/>
    </source>
</evidence>
<proteinExistence type="inferred from homology"/>
<dbReference type="RefSeq" id="WP_190301695.1">
    <property type="nucleotide sequence ID" value="NZ_JACOIJ010000007.1"/>
</dbReference>
<dbReference type="Proteomes" id="UP000651271">
    <property type="component" value="Unassembled WGS sequence"/>
</dbReference>
<evidence type="ECO:0000256" key="2">
    <source>
        <dbReference type="ARBA" id="ARBA00022448"/>
    </source>
</evidence>
<dbReference type="SMART" id="SM00382">
    <property type="entry name" value="AAA"/>
    <property type="match status" value="1"/>
</dbReference>
<dbReference type="Gene3D" id="3.40.50.300">
    <property type="entry name" value="P-loop containing nucleotide triphosphate hydrolases"/>
    <property type="match status" value="1"/>
</dbReference>
<evidence type="ECO:0000313" key="7">
    <source>
        <dbReference type="Proteomes" id="UP000651271"/>
    </source>
</evidence>